<organism evidence="8 9">
    <name type="scientific">Globisporangium ultimum (strain ATCC 200006 / CBS 805.95 / DAOM BR144)</name>
    <name type="common">Pythium ultimum</name>
    <dbReference type="NCBI Taxonomy" id="431595"/>
    <lineage>
        <taxon>Eukaryota</taxon>
        <taxon>Sar</taxon>
        <taxon>Stramenopiles</taxon>
        <taxon>Oomycota</taxon>
        <taxon>Peronosporomycetes</taxon>
        <taxon>Pythiales</taxon>
        <taxon>Pythiaceae</taxon>
        <taxon>Globisporangium</taxon>
    </lineage>
</organism>
<protein>
    <recommendedName>
        <fullName evidence="1">RNA helicase</fullName>
        <ecNumber evidence="1">3.6.4.13</ecNumber>
    </recommendedName>
</protein>
<keyword evidence="4" id="KW-0347">Helicase</keyword>
<evidence type="ECO:0000313" key="9">
    <source>
        <dbReference type="Proteomes" id="UP000019132"/>
    </source>
</evidence>
<dbReference type="STRING" id="431595.K3WQF6"/>
<dbReference type="InterPro" id="IPR027417">
    <property type="entry name" value="P-loop_NTPase"/>
</dbReference>
<dbReference type="AlphaFoldDB" id="K3WQF6"/>
<evidence type="ECO:0000259" key="6">
    <source>
        <dbReference type="PROSITE" id="PS51192"/>
    </source>
</evidence>
<dbReference type="eggNOG" id="KOG0341">
    <property type="taxonomic scope" value="Eukaryota"/>
</dbReference>
<keyword evidence="2" id="KW-0547">Nucleotide-binding</keyword>
<keyword evidence="9" id="KW-1185">Reference proteome</keyword>
<sequence length="308" mass="34778">MFTALGVCGGVALHDHATHIRESHAPIDIVVATPGRLLHLIERSAISLQSLRYLVMDEVDRMLSVEMEPQLREILRHSNAVKRQTLLWSATMPHFLDRLARSAVLNPIVVRVGMGSQHTGTTSSLHVTQRVVFMRAAEKKTKLLQVLRAIPRPPVLVFCNSHESVDFVTRVLLHEQFHVASLHGDKSQAYRFQVLAAFRDGYVDVLVATDLASRGLDFADVEHVIIFDMPHTIEDYVHRCGRTGRTRRLEHQQASSAQEDDRIPGVVTAFLTVDCEIATELLQLLRETKQQIPAELQVPGRFRQRHHA</sequence>
<evidence type="ECO:0000256" key="5">
    <source>
        <dbReference type="ARBA" id="ARBA00022840"/>
    </source>
</evidence>
<dbReference type="Pfam" id="PF00270">
    <property type="entry name" value="DEAD"/>
    <property type="match status" value="1"/>
</dbReference>
<dbReference type="InParanoid" id="K3WQF6"/>
<proteinExistence type="predicted"/>
<dbReference type="CDD" id="cd18787">
    <property type="entry name" value="SF2_C_DEAD"/>
    <property type="match status" value="1"/>
</dbReference>
<dbReference type="GO" id="GO:0016787">
    <property type="term" value="F:hydrolase activity"/>
    <property type="evidence" value="ECO:0007669"/>
    <property type="project" value="UniProtKB-KW"/>
</dbReference>
<dbReference type="InterPro" id="IPR001650">
    <property type="entry name" value="Helicase_C-like"/>
</dbReference>
<evidence type="ECO:0000259" key="7">
    <source>
        <dbReference type="PROSITE" id="PS51194"/>
    </source>
</evidence>
<reference evidence="8" key="3">
    <citation type="submission" date="2015-02" db="UniProtKB">
        <authorList>
            <consortium name="EnsemblProtists"/>
        </authorList>
    </citation>
    <scope>IDENTIFICATION</scope>
    <source>
        <strain evidence="8">DAOM BR144</strain>
    </source>
</reference>
<evidence type="ECO:0000256" key="4">
    <source>
        <dbReference type="ARBA" id="ARBA00022806"/>
    </source>
</evidence>
<reference evidence="9" key="2">
    <citation type="submission" date="2010-04" db="EMBL/GenBank/DDBJ databases">
        <authorList>
            <person name="Buell R."/>
            <person name="Hamilton J."/>
            <person name="Hostetler J."/>
        </authorList>
    </citation>
    <scope>NUCLEOTIDE SEQUENCE [LARGE SCALE GENOMIC DNA]</scope>
    <source>
        <strain evidence="9">DAOM:BR144</strain>
    </source>
</reference>
<dbReference type="Pfam" id="PF00271">
    <property type="entry name" value="Helicase_C"/>
    <property type="match status" value="1"/>
</dbReference>
<dbReference type="EnsemblProtists" id="PYU1_T007198">
    <property type="protein sequence ID" value="PYU1_T007198"/>
    <property type="gene ID" value="PYU1_G007183"/>
</dbReference>
<feature type="domain" description="Helicase C-terminal" evidence="7">
    <location>
        <begin position="142"/>
        <end position="300"/>
    </location>
</feature>
<evidence type="ECO:0000256" key="1">
    <source>
        <dbReference type="ARBA" id="ARBA00012552"/>
    </source>
</evidence>
<dbReference type="InterPro" id="IPR011545">
    <property type="entry name" value="DEAD/DEAH_box_helicase_dom"/>
</dbReference>
<dbReference type="GO" id="GO:0003724">
    <property type="term" value="F:RNA helicase activity"/>
    <property type="evidence" value="ECO:0007669"/>
    <property type="project" value="UniProtKB-EC"/>
</dbReference>
<evidence type="ECO:0000256" key="3">
    <source>
        <dbReference type="ARBA" id="ARBA00022801"/>
    </source>
</evidence>
<dbReference type="HOGENOM" id="CLU_003041_16_2_1"/>
<keyword evidence="5" id="KW-0067">ATP-binding</keyword>
<dbReference type="PROSITE" id="PS51194">
    <property type="entry name" value="HELICASE_CTER"/>
    <property type="match status" value="1"/>
</dbReference>
<evidence type="ECO:0000313" key="8">
    <source>
        <dbReference type="EnsemblProtists" id="PYU1_T007198"/>
    </source>
</evidence>
<reference evidence="9" key="1">
    <citation type="journal article" date="2010" name="Genome Biol.">
        <title>Genome sequence of the necrotrophic plant pathogen Pythium ultimum reveals original pathogenicity mechanisms and effector repertoire.</title>
        <authorList>
            <person name="Levesque C.A."/>
            <person name="Brouwer H."/>
            <person name="Cano L."/>
            <person name="Hamilton J.P."/>
            <person name="Holt C."/>
            <person name="Huitema E."/>
            <person name="Raffaele S."/>
            <person name="Robideau G.P."/>
            <person name="Thines M."/>
            <person name="Win J."/>
            <person name="Zerillo M.M."/>
            <person name="Beakes G.W."/>
            <person name="Boore J.L."/>
            <person name="Busam D."/>
            <person name="Dumas B."/>
            <person name="Ferriera S."/>
            <person name="Fuerstenberg S.I."/>
            <person name="Gachon C.M."/>
            <person name="Gaulin E."/>
            <person name="Govers F."/>
            <person name="Grenville-Briggs L."/>
            <person name="Horner N."/>
            <person name="Hostetler J."/>
            <person name="Jiang R.H."/>
            <person name="Johnson J."/>
            <person name="Krajaejun T."/>
            <person name="Lin H."/>
            <person name="Meijer H.J."/>
            <person name="Moore B."/>
            <person name="Morris P."/>
            <person name="Phuntmart V."/>
            <person name="Puiu D."/>
            <person name="Shetty J."/>
            <person name="Stajich J.E."/>
            <person name="Tripathy S."/>
            <person name="Wawra S."/>
            <person name="van West P."/>
            <person name="Whitty B.R."/>
            <person name="Coutinho P.M."/>
            <person name="Henrissat B."/>
            <person name="Martin F."/>
            <person name="Thomas P.D."/>
            <person name="Tyler B.M."/>
            <person name="De Vries R.P."/>
            <person name="Kamoun S."/>
            <person name="Yandell M."/>
            <person name="Tisserat N."/>
            <person name="Buell C.R."/>
        </authorList>
    </citation>
    <scope>NUCLEOTIDE SEQUENCE</scope>
    <source>
        <strain evidence="9">DAOM:BR144</strain>
    </source>
</reference>
<dbReference type="PANTHER" id="PTHR47958">
    <property type="entry name" value="ATP-DEPENDENT RNA HELICASE DBP3"/>
    <property type="match status" value="1"/>
</dbReference>
<dbReference type="InterPro" id="IPR014001">
    <property type="entry name" value="Helicase_ATP-bd"/>
</dbReference>
<dbReference type="OMA" id="LAQVINY"/>
<dbReference type="GO" id="GO:0003676">
    <property type="term" value="F:nucleic acid binding"/>
    <property type="evidence" value="ECO:0007669"/>
    <property type="project" value="InterPro"/>
</dbReference>
<accession>K3WQF6</accession>
<dbReference type="SUPFAM" id="SSF52540">
    <property type="entry name" value="P-loop containing nucleoside triphosphate hydrolases"/>
    <property type="match status" value="1"/>
</dbReference>
<feature type="domain" description="Helicase ATP-binding" evidence="6">
    <location>
        <begin position="1"/>
        <end position="110"/>
    </location>
</feature>
<dbReference type="EMBL" id="GL376560">
    <property type="status" value="NOT_ANNOTATED_CDS"/>
    <property type="molecule type" value="Genomic_DNA"/>
</dbReference>
<dbReference type="EC" id="3.6.4.13" evidence="1"/>
<dbReference type="SMART" id="SM00490">
    <property type="entry name" value="HELICc"/>
    <property type="match status" value="1"/>
</dbReference>
<name>K3WQF6_GLOUD</name>
<dbReference type="VEuPathDB" id="FungiDB:PYU1_G007183"/>
<dbReference type="GO" id="GO:0005524">
    <property type="term" value="F:ATP binding"/>
    <property type="evidence" value="ECO:0007669"/>
    <property type="project" value="UniProtKB-KW"/>
</dbReference>
<dbReference type="Proteomes" id="UP000019132">
    <property type="component" value="Unassembled WGS sequence"/>
</dbReference>
<dbReference type="PROSITE" id="PS51192">
    <property type="entry name" value="HELICASE_ATP_BIND_1"/>
    <property type="match status" value="1"/>
</dbReference>
<dbReference type="Gene3D" id="3.40.50.300">
    <property type="entry name" value="P-loop containing nucleotide triphosphate hydrolases"/>
    <property type="match status" value="2"/>
</dbReference>
<keyword evidence="3" id="KW-0378">Hydrolase</keyword>
<evidence type="ECO:0000256" key="2">
    <source>
        <dbReference type="ARBA" id="ARBA00022741"/>
    </source>
</evidence>